<evidence type="ECO:0000256" key="1">
    <source>
        <dbReference type="SAM" id="Phobius"/>
    </source>
</evidence>
<dbReference type="PANTHER" id="PTHR35043">
    <property type="entry name" value="TRANSCRIPTION FACTOR DOMAIN-CONTAINING PROTEIN"/>
    <property type="match status" value="1"/>
</dbReference>
<reference evidence="2" key="1">
    <citation type="submission" date="2023-03" db="EMBL/GenBank/DDBJ databases">
        <title>Massive genome expansion in bonnet fungi (Mycena s.s.) driven by repeated elements and novel gene families across ecological guilds.</title>
        <authorList>
            <consortium name="Lawrence Berkeley National Laboratory"/>
            <person name="Harder C.B."/>
            <person name="Miyauchi S."/>
            <person name="Viragh M."/>
            <person name="Kuo A."/>
            <person name="Thoen E."/>
            <person name="Andreopoulos B."/>
            <person name="Lu D."/>
            <person name="Skrede I."/>
            <person name="Drula E."/>
            <person name="Henrissat B."/>
            <person name="Morin E."/>
            <person name="Kohler A."/>
            <person name="Barry K."/>
            <person name="LaButti K."/>
            <person name="Morin E."/>
            <person name="Salamov A."/>
            <person name="Lipzen A."/>
            <person name="Mereny Z."/>
            <person name="Hegedus B."/>
            <person name="Baldrian P."/>
            <person name="Stursova M."/>
            <person name="Weitz H."/>
            <person name="Taylor A."/>
            <person name="Grigoriev I.V."/>
            <person name="Nagy L.G."/>
            <person name="Martin F."/>
            <person name="Kauserud H."/>
        </authorList>
    </citation>
    <scope>NUCLEOTIDE SEQUENCE</scope>
    <source>
        <strain evidence="2">CBHHK200</strain>
    </source>
</reference>
<feature type="transmembrane region" description="Helical" evidence="1">
    <location>
        <begin position="112"/>
        <end position="130"/>
    </location>
</feature>
<dbReference type="Proteomes" id="UP001218188">
    <property type="component" value="Unassembled WGS sequence"/>
</dbReference>
<feature type="transmembrane region" description="Helical" evidence="1">
    <location>
        <begin position="80"/>
        <end position="100"/>
    </location>
</feature>
<proteinExistence type="predicted"/>
<dbReference type="PANTHER" id="PTHR35043:SF7">
    <property type="entry name" value="TRANSCRIPTION FACTOR DOMAIN-CONTAINING PROTEIN"/>
    <property type="match status" value="1"/>
</dbReference>
<sequence length="242" mass="27005">MLSCVALTARQSAFAHEHRILISLATPEASCDDINKCRTLFNIVWESFATLFACTWVALHQNVPDPKLRSFSLFMRTLRMVLVAVIAPELTVSFATRQLISALRISKGHEAFFYVVSITHGFFCTMGGFVSQEGRPISDVNQLPAYISAIQNVKEADMTDRSKGDGLSKAVALAQGLWFVTQCLARVSQSLPLTQLEVATMAFAIVSVFIRLLWWRKPLDVQQPIMMLRSAEFYIDPLGPES</sequence>
<feature type="transmembrane region" description="Helical" evidence="1">
    <location>
        <begin position="39"/>
        <end position="59"/>
    </location>
</feature>
<comment type="caution">
    <text evidence="2">The sequence shown here is derived from an EMBL/GenBank/DDBJ whole genome shotgun (WGS) entry which is preliminary data.</text>
</comment>
<keyword evidence="1" id="KW-0812">Transmembrane</keyword>
<name>A0AAD6SRL1_9AGAR</name>
<feature type="transmembrane region" description="Helical" evidence="1">
    <location>
        <begin position="193"/>
        <end position="214"/>
    </location>
</feature>
<protein>
    <submittedName>
        <fullName evidence="2">Uncharacterized protein</fullName>
    </submittedName>
</protein>
<keyword evidence="1" id="KW-0472">Membrane</keyword>
<evidence type="ECO:0000313" key="3">
    <source>
        <dbReference type="Proteomes" id="UP001218188"/>
    </source>
</evidence>
<keyword evidence="3" id="KW-1185">Reference proteome</keyword>
<accession>A0AAD6SRL1</accession>
<keyword evidence="1" id="KW-1133">Transmembrane helix</keyword>
<dbReference type="AlphaFoldDB" id="A0AAD6SRL1"/>
<dbReference type="EMBL" id="JARJCM010000078">
    <property type="protein sequence ID" value="KAJ7031886.1"/>
    <property type="molecule type" value="Genomic_DNA"/>
</dbReference>
<organism evidence="2 3">
    <name type="scientific">Mycena alexandri</name>
    <dbReference type="NCBI Taxonomy" id="1745969"/>
    <lineage>
        <taxon>Eukaryota</taxon>
        <taxon>Fungi</taxon>
        <taxon>Dikarya</taxon>
        <taxon>Basidiomycota</taxon>
        <taxon>Agaricomycotina</taxon>
        <taxon>Agaricomycetes</taxon>
        <taxon>Agaricomycetidae</taxon>
        <taxon>Agaricales</taxon>
        <taxon>Marasmiineae</taxon>
        <taxon>Mycenaceae</taxon>
        <taxon>Mycena</taxon>
    </lineage>
</organism>
<evidence type="ECO:0000313" key="2">
    <source>
        <dbReference type="EMBL" id="KAJ7031886.1"/>
    </source>
</evidence>
<gene>
    <name evidence="2" type="ORF">C8F04DRAFT_959763</name>
</gene>